<dbReference type="PANTHER" id="PTHR42718:SF46">
    <property type="entry name" value="BLR6921 PROTEIN"/>
    <property type="match status" value="1"/>
</dbReference>
<keyword evidence="5 7" id="KW-1133">Transmembrane helix</keyword>
<dbReference type="RefSeq" id="WP_132213479.1">
    <property type="nucleotide sequence ID" value="NZ_SLWN01000014.1"/>
</dbReference>
<feature type="transmembrane region" description="Helical" evidence="7">
    <location>
        <begin position="210"/>
        <end position="230"/>
    </location>
</feature>
<keyword evidence="10" id="KW-1185">Reference proteome</keyword>
<reference evidence="9 10" key="1">
    <citation type="journal article" date="2015" name="Stand. Genomic Sci.">
        <title>Genomic Encyclopedia of Bacterial and Archaeal Type Strains, Phase III: the genomes of soil and plant-associated and newly described type strains.</title>
        <authorList>
            <person name="Whitman W.B."/>
            <person name="Woyke T."/>
            <person name="Klenk H.P."/>
            <person name="Zhou Y."/>
            <person name="Lilburn T.G."/>
            <person name="Beck B.J."/>
            <person name="De Vos P."/>
            <person name="Vandamme P."/>
            <person name="Eisen J.A."/>
            <person name="Garrity G."/>
            <person name="Hugenholtz P."/>
            <person name="Kyrpides N.C."/>
        </authorList>
    </citation>
    <scope>NUCLEOTIDE SEQUENCE [LARGE SCALE GENOMIC DNA]</scope>
    <source>
        <strain evidence="9 10">VKM Ac-2572</strain>
    </source>
</reference>
<dbReference type="PRINTS" id="PR01036">
    <property type="entry name" value="TCRTETB"/>
</dbReference>
<feature type="domain" description="Major facilitator superfamily (MFS) profile" evidence="8">
    <location>
        <begin position="23"/>
        <end position="479"/>
    </location>
</feature>
<comment type="subcellular location">
    <subcellularLocation>
        <location evidence="1">Cell membrane</location>
        <topology evidence="1">Multi-pass membrane protein</topology>
    </subcellularLocation>
</comment>
<evidence type="ECO:0000313" key="10">
    <source>
        <dbReference type="Proteomes" id="UP000294508"/>
    </source>
</evidence>
<feature type="transmembrane region" description="Helical" evidence="7">
    <location>
        <begin position="59"/>
        <end position="77"/>
    </location>
</feature>
<evidence type="ECO:0000256" key="2">
    <source>
        <dbReference type="ARBA" id="ARBA00022448"/>
    </source>
</evidence>
<dbReference type="InterPro" id="IPR020846">
    <property type="entry name" value="MFS_dom"/>
</dbReference>
<feature type="transmembrane region" description="Helical" evidence="7">
    <location>
        <begin position="346"/>
        <end position="364"/>
    </location>
</feature>
<feature type="transmembrane region" description="Helical" evidence="7">
    <location>
        <begin position="452"/>
        <end position="474"/>
    </location>
</feature>
<evidence type="ECO:0000256" key="6">
    <source>
        <dbReference type="ARBA" id="ARBA00023136"/>
    </source>
</evidence>
<proteinExistence type="predicted"/>
<dbReference type="GO" id="GO:0005886">
    <property type="term" value="C:plasma membrane"/>
    <property type="evidence" value="ECO:0007669"/>
    <property type="project" value="UniProtKB-SubCell"/>
</dbReference>
<evidence type="ECO:0000256" key="7">
    <source>
        <dbReference type="SAM" id="Phobius"/>
    </source>
</evidence>
<feature type="transmembrane region" description="Helical" evidence="7">
    <location>
        <begin position="89"/>
        <end position="108"/>
    </location>
</feature>
<dbReference type="PANTHER" id="PTHR42718">
    <property type="entry name" value="MAJOR FACILITATOR SUPERFAMILY MULTIDRUG TRANSPORTER MFSC"/>
    <property type="match status" value="1"/>
</dbReference>
<dbReference type="EMBL" id="SLWN01000014">
    <property type="protein sequence ID" value="TCO19235.1"/>
    <property type="molecule type" value="Genomic_DNA"/>
</dbReference>
<evidence type="ECO:0000256" key="4">
    <source>
        <dbReference type="ARBA" id="ARBA00022692"/>
    </source>
</evidence>
<gene>
    <name evidence="9" type="ORF">EV652_114216</name>
</gene>
<feature type="transmembrane region" description="Helical" evidence="7">
    <location>
        <begin position="176"/>
        <end position="198"/>
    </location>
</feature>
<evidence type="ECO:0000256" key="1">
    <source>
        <dbReference type="ARBA" id="ARBA00004651"/>
    </source>
</evidence>
<sequence length="494" mass="50978">MYATTETLATTPAAQGGRSRWLALYTLCAGMLMIVLDVTVVNVALPAIQDDLGFTSSSLAWVVNAYLIAFGGLLLLAGRLGDLLGRRSVFVGGLIVFTIASVWCGLAQSQETLVIARFVQGVGGALTSAVILGMIVTLFPEPREQAKAIGVYAFVASAGGSIGLLAGGVLTQAINWHWIFFINLPIGALTAVLAVKLIEKDKGLGLGRGTDVPGAVLITAALMVGVFTIVKPAAEEGWTAPRTLVLGLVTLVLLAGFIAREATAANPLVPLRIFRSRNLTGANLIQALSTSGMFGIFFLGSLYLQRVLGYDALEIGLAFLPTTVVMGLLSVRYSEKLVMRFGPRRPLIAGLTLIVVGLVLFTQAPVGGNYFVHVLPVLALLGFGAGIAFPALMGLSMADVKPEDAGLASGLIGTTAEVGAALGLAVLATLSATRSAGLEAAGKAPLEALTSGYHLSFGIAAVIVAAAVVIACTLMRPAKQPVEVAEEDLALDAA</sequence>
<feature type="transmembrane region" description="Helical" evidence="7">
    <location>
        <begin position="114"/>
        <end position="139"/>
    </location>
</feature>
<dbReference type="Proteomes" id="UP000294508">
    <property type="component" value="Unassembled WGS sequence"/>
</dbReference>
<evidence type="ECO:0000256" key="3">
    <source>
        <dbReference type="ARBA" id="ARBA00022475"/>
    </source>
</evidence>
<keyword evidence="4 7" id="KW-0812">Transmembrane</keyword>
<dbReference type="Gene3D" id="1.20.1720.10">
    <property type="entry name" value="Multidrug resistance protein D"/>
    <property type="match status" value="1"/>
</dbReference>
<dbReference type="AlphaFoldDB" id="A0A4R2H2Y5"/>
<feature type="transmembrane region" description="Helical" evidence="7">
    <location>
        <begin position="315"/>
        <end position="334"/>
    </location>
</feature>
<evidence type="ECO:0000256" key="5">
    <source>
        <dbReference type="ARBA" id="ARBA00022989"/>
    </source>
</evidence>
<dbReference type="OrthoDB" id="4668943at2"/>
<comment type="caution">
    <text evidence="9">The sequence shown here is derived from an EMBL/GenBank/DDBJ whole genome shotgun (WGS) entry which is preliminary data.</text>
</comment>
<feature type="transmembrane region" description="Helical" evidence="7">
    <location>
        <begin position="280"/>
        <end position="303"/>
    </location>
</feature>
<accession>A0A4R2H2Y5</accession>
<dbReference type="NCBIfam" id="TIGR00711">
    <property type="entry name" value="efflux_EmrB"/>
    <property type="match status" value="1"/>
</dbReference>
<dbReference type="InterPro" id="IPR036259">
    <property type="entry name" value="MFS_trans_sf"/>
</dbReference>
<keyword evidence="6 7" id="KW-0472">Membrane</keyword>
<dbReference type="GO" id="GO:0022857">
    <property type="term" value="F:transmembrane transporter activity"/>
    <property type="evidence" value="ECO:0007669"/>
    <property type="project" value="InterPro"/>
</dbReference>
<dbReference type="CDD" id="cd17321">
    <property type="entry name" value="MFS_MMR_MDR_like"/>
    <property type="match status" value="1"/>
</dbReference>
<keyword evidence="2" id="KW-0813">Transport</keyword>
<keyword evidence="3" id="KW-1003">Cell membrane</keyword>
<evidence type="ECO:0000259" key="8">
    <source>
        <dbReference type="PROSITE" id="PS50850"/>
    </source>
</evidence>
<feature type="transmembrane region" description="Helical" evidence="7">
    <location>
        <begin position="151"/>
        <end position="170"/>
    </location>
</feature>
<feature type="transmembrane region" description="Helical" evidence="7">
    <location>
        <begin position="21"/>
        <end position="47"/>
    </location>
</feature>
<dbReference type="InterPro" id="IPR011701">
    <property type="entry name" value="MFS"/>
</dbReference>
<dbReference type="PROSITE" id="PS50850">
    <property type="entry name" value="MFS"/>
    <property type="match status" value="1"/>
</dbReference>
<evidence type="ECO:0000313" key="9">
    <source>
        <dbReference type="EMBL" id="TCO19235.1"/>
    </source>
</evidence>
<dbReference type="Pfam" id="PF07690">
    <property type="entry name" value="MFS_1"/>
    <property type="match status" value="1"/>
</dbReference>
<dbReference type="Gene3D" id="1.20.1250.20">
    <property type="entry name" value="MFS general substrate transporter like domains"/>
    <property type="match status" value="1"/>
</dbReference>
<feature type="transmembrane region" description="Helical" evidence="7">
    <location>
        <begin position="242"/>
        <end position="259"/>
    </location>
</feature>
<dbReference type="InterPro" id="IPR004638">
    <property type="entry name" value="EmrB-like"/>
</dbReference>
<protein>
    <submittedName>
        <fullName evidence="9">EmrB/QacA subfamily drug resistance transporter</fullName>
    </submittedName>
</protein>
<organism evidence="9 10">
    <name type="scientific">Kribbella steppae</name>
    <dbReference type="NCBI Taxonomy" id="2512223"/>
    <lineage>
        <taxon>Bacteria</taxon>
        <taxon>Bacillati</taxon>
        <taxon>Actinomycetota</taxon>
        <taxon>Actinomycetes</taxon>
        <taxon>Propionibacteriales</taxon>
        <taxon>Kribbellaceae</taxon>
        <taxon>Kribbella</taxon>
    </lineage>
</organism>
<dbReference type="SUPFAM" id="SSF103473">
    <property type="entry name" value="MFS general substrate transporter"/>
    <property type="match status" value="1"/>
</dbReference>
<feature type="transmembrane region" description="Helical" evidence="7">
    <location>
        <begin position="407"/>
        <end position="432"/>
    </location>
</feature>
<feature type="transmembrane region" description="Helical" evidence="7">
    <location>
        <begin position="370"/>
        <end position="395"/>
    </location>
</feature>
<name>A0A4R2H2Y5_9ACTN</name>